<dbReference type="GO" id="GO:0006935">
    <property type="term" value="P:chemotaxis"/>
    <property type="evidence" value="ECO:0007669"/>
    <property type="project" value="InterPro"/>
</dbReference>
<dbReference type="GO" id="GO:0019825">
    <property type="term" value="F:oxygen binding"/>
    <property type="evidence" value="ECO:0007669"/>
    <property type="project" value="InterPro"/>
</dbReference>
<evidence type="ECO:0000259" key="10">
    <source>
        <dbReference type="PROSITE" id="PS50112"/>
    </source>
</evidence>
<evidence type="ECO:0000259" key="11">
    <source>
        <dbReference type="PROSITE" id="PS50113"/>
    </source>
</evidence>
<dbReference type="SUPFAM" id="SSF58104">
    <property type="entry name" value="Methyl-accepting chemotaxis protein (MCP) signaling domain"/>
    <property type="match status" value="1"/>
</dbReference>
<dbReference type="SUPFAM" id="SSF46458">
    <property type="entry name" value="Globin-like"/>
    <property type="match status" value="1"/>
</dbReference>
<evidence type="ECO:0000256" key="3">
    <source>
        <dbReference type="ARBA" id="ARBA00023224"/>
    </source>
</evidence>
<feature type="domain" description="Methyl-accepting transducer" evidence="9">
    <location>
        <begin position="445"/>
        <end position="674"/>
    </location>
</feature>
<dbReference type="PROSITE" id="PS01033">
    <property type="entry name" value="GLOBIN"/>
    <property type="match status" value="1"/>
</dbReference>
<proteinExistence type="inferred from homology"/>
<protein>
    <submittedName>
        <fullName evidence="12">Methyl-accepting chemotaxis sensory transducer with Pas/Pac sensor</fullName>
    </submittedName>
</protein>
<evidence type="ECO:0000313" key="12">
    <source>
        <dbReference type="EMBL" id="SFK10095.1"/>
    </source>
</evidence>
<evidence type="ECO:0000256" key="5">
    <source>
        <dbReference type="PROSITE-ProRule" id="PRU00284"/>
    </source>
</evidence>
<feature type="coiled-coil region" evidence="6">
    <location>
        <begin position="645"/>
        <end position="683"/>
    </location>
</feature>
<dbReference type="PRINTS" id="PR00260">
    <property type="entry name" value="CHEMTRNSDUCR"/>
</dbReference>
<comment type="subcellular location">
    <subcellularLocation>
        <location evidence="1">Membrane</location>
    </subcellularLocation>
</comment>
<dbReference type="InterPro" id="IPR013655">
    <property type="entry name" value="PAS_fold_3"/>
</dbReference>
<feature type="region of interest" description="Disordered" evidence="7">
    <location>
        <begin position="695"/>
        <end position="747"/>
    </location>
</feature>
<dbReference type="PANTHER" id="PTHR43531:SF14">
    <property type="entry name" value="METHYL-ACCEPTING CHEMOTAXIS PROTEIN I-RELATED"/>
    <property type="match status" value="1"/>
</dbReference>
<keyword evidence="6" id="KW-0175">Coiled coil</keyword>
<dbReference type="GO" id="GO:0004888">
    <property type="term" value="F:transmembrane signaling receptor activity"/>
    <property type="evidence" value="ECO:0007669"/>
    <property type="project" value="InterPro"/>
</dbReference>
<dbReference type="Proteomes" id="UP000198924">
    <property type="component" value="Unassembled WGS sequence"/>
</dbReference>
<comment type="similarity">
    <text evidence="4">Belongs to the methyl-accepting chemotaxis (MCP) protein family.</text>
</comment>
<dbReference type="CDD" id="cd11386">
    <property type="entry name" value="MCP_signal"/>
    <property type="match status" value="1"/>
</dbReference>
<dbReference type="Pfam" id="PF00042">
    <property type="entry name" value="Globin"/>
    <property type="match status" value="1"/>
</dbReference>
<dbReference type="InterPro" id="IPR001610">
    <property type="entry name" value="PAC"/>
</dbReference>
<sequence length="747" mass="81949">MAKSKNVLGNDPLAWLTTNDQPAARVIDSTEQHQEEPEQTVETKLAPKTSIELVEESFTPIAARGEYLVADFYTGLFQQQPQLKKLFEGVSEQGQQKKFLAALVLLVQNLRHPALLDSYLTELGKRHINYGVKEADYYVVKRCLLNVLEKYAESMWSEPVATAWNETLDNVITKMTTGASPVEEREMADLKNNNAVDVQNELNAINRVMGVITLEPSGIIIDVNDNFLQVVGYAYDEVVGKHHRMFVSPQDSQSQAYADFWAKLNRGEFDSGEYKRVGKSGREIWLQASYNPIFDDSGKVIKVIKYATDITTSKLEKADSEGQLNAIDKSMGVISFDMDGTIIDVNDNFLSVVGYSKDEVIGKHHRIFVPPQMAQSAAYNEFWAKLNRGEFDSDQYQRISKSGDDVWLQASYNPILDLNGKPYKVVKYAADITKQKQLQFEVENATITISTAASEISEGTLDLSQRTEEQASSLQETAASMEELTSTVKQNSDNARQANQLALGAREKAEKGGTVIQEAIVAMSAISASSKKVADIIGVIDEIAFQTNLLALNAAVEAARAGEQGRGFAVVASEVRNLAQRSAAAAKEIKELINDSGEKVREGSTLVNESGRTLEEIVEGAKKVGDIISEIAAAGAEQASGIEQVNQAVTQMDEMTQQNAALVEQTAAASQSLDEQVKSLEQMMAFFKTGVEVTQSAAPKPSHRDEAPKQAPARRPVAKAKSTEPSQSANVPKTTANYGASEEWEEF</sequence>
<dbReference type="SMART" id="SM00091">
    <property type="entry name" value="PAS"/>
    <property type="match status" value="2"/>
</dbReference>
<dbReference type="SMART" id="SM00086">
    <property type="entry name" value="PAC"/>
    <property type="match status" value="2"/>
</dbReference>
<feature type="compositionally biased region" description="Polar residues" evidence="7">
    <location>
        <begin position="723"/>
        <end position="738"/>
    </location>
</feature>
<dbReference type="CDD" id="cd00130">
    <property type="entry name" value="PAS"/>
    <property type="match status" value="2"/>
</dbReference>
<feature type="domain" description="Globin" evidence="8">
    <location>
        <begin position="44"/>
        <end position="180"/>
    </location>
</feature>
<dbReference type="SMART" id="SM00283">
    <property type="entry name" value="MA"/>
    <property type="match status" value="1"/>
</dbReference>
<dbReference type="InterPro" id="IPR012292">
    <property type="entry name" value="Globin/Proto"/>
</dbReference>
<evidence type="ECO:0000256" key="7">
    <source>
        <dbReference type="SAM" id="MobiDB-lite"/>
    </source>
</evidence>
<feature type="domain" description="PAS" evidence="10">
    <location>
        <begin position="211"/>
        <end position="251"/>
    </location>
</feature>
<gene>
    <name evidence="12" type="ORF">SAMN04488079_10530</name>
</gene>
<dbReference type="InterPro" id="IPR051310">
    <property type="entry name" value="MCP_chemotaxis"/>
</dbReference>
<dbReference type="STRING" id="45496.SAMN04488079_10530"/>
<feature type="coiled-coil region" evidence="6">
    <location>
        <begin position="464"/>
        <end position="501"/>
    </location>
</feature>
<dbReference type="InterPro" id="IPR009050">
    <property type="entry name" value="Globin-like_sf"/>
</dbReference>
<dbReference type="InterPro" id="IPR000014">
    <property type="entry name" value="PAS"/>
</dbReference>
<dbReference type="InterPro" id="IPR004090">
    <property type="entry name" value="Chemotax_Me-accpt_rcpt"/>
</dbReference>
<dbReference type="OrthoDB" id="6433966at2"/>
<evidence type="ECO:0000256" key="4">
    <source>
        <dbReference type="ARBA" id="ARBA00029447"/>
    </source>
</evidence>
<dbReference type="GO" id="GO:0020037">
    <property type="term" value="F:heme binding"/>
    <property type="evidence" value="ECO:0007669"/>
    <property type="project" value="InterPro"/>
</dbReference>
<dbReference type="RefSeq" id="WP_091712109.1">
    <property type="nucleotide sequence ID" value="NZ_FOSH01000005.1"/>
</dbReference>
<evidence type="ECO:0000313" key="13">
    <source>
        <dbReference type="Proteomes" id="UP000198924"/>
    </source>
</evidence>
<feature type="domain" description="PAC" evidence="11">
    <location>
        <begin position="270"/>
        <end position="322"/>
    </location>
</feature>
<dbReference type="Gene3D" id="3.30.450.20">
    <property type="entry name" value="PAS domain"/>
    <property type="match status" value="2"/>
</dbReference>
<dbReference type="Gene3D" id="1.10.490.10">
    <property type="entry name" value="Globins"/>
    <property type="match status" value="1"/>
</dbReference>
<evidence type="ECO:0000256" key="6">
    <source>
        <dbReference type="SAM" id="Coils"/>
    </source>
</evidence>
<dbReference type="Gene3D" id="1.10.287.950">
    <property type="entry name" value="Methyl-accepting chemotaxis protein"/>
    <property type="match status" value="1"/>
</dbReference>
<dbReference type="SUPFAM" id="SSF55785">
    <property type="entry name" value="PYP-like sensor domain (PAS domain)"/>
    <property type="match status" value="2"/>
</dbReference>
<accession>A0A1I3WRF8</accession>
<dbReference type="InterPro" id="IPR035965">
    <property type="entry name" value="PAS-like_dom_sf"/>
</dbReference>
<keyword evidence="2" id="KW-0488">Methylation</keyword>
<feature type="domain" description="PAS" evidence="10">
    <location>
        <begin position="333"/>
        <end position="363"/>
    </location>
</feature>
<feature type="domain" description="PAC" evidence="11">
    <location>
        <begin position="392"/>
        <end position="444"/>
    </location>
</feature>
<dbReference type="InterPro" id="IPR000700">
    <property type="entry name" value="PAS-assoc_C"/>
</dbReference>
<keyword evidence="3 5" id="KW-0807">Transducer</keyword>
<evidence type="ECO:0000256" key="2">
    <source>
        <dbReference type="ARBA" id="ARBA00022481"/>
    </source>
</evidence>
<dbReference type="Pfam" id="PF00015">
    <property type="entry name" value="MCPsignal"/>
    <property type="match status" value="1"/>
</dbReference>
<dbReference type="EMBL" id="FOSH01000005">
    <property type="protein sequence ID" value="SFK10095.1"/>
    <property type="molecule type" value="Genomic_DNA"/>
</dbReference>
<dbReference type="Pfam" id="PF08447">
    <property type="entry name" value="PAS_3"/>
    <property type="match status" value="2"/>
</dbReference>
<evidence type="ECO:0000259" key="9">
    <source>
        <dbReference type="PROSITE" id="PS50111"/>
    </source>
</evidence>
<dbReference type="GO" id="GO:0005886">
    <property type="term" value="C:plasma membrane"/>
    <property type="evidence" value="ECO:0007669"/>
    <property type="project" value="TreeGrafter"/>
</dbReference>
<keyword evidence="13" id="KW-1185">Reference proteome</keyword>
<dbReference type="AlphaFoldDB" id="A0A1I3WRF8"/>
<dbReference type="InterPro" id="IPR000971">
    <property type="entry name" value="Globin"/>
</dbReference>
<dbReference type="PROSITE" id="PS50111">
    <property type="entry name" value="CHEMOTAXIS_TRANSDUC_2"/>
    <property type="match status" value="1"/>
</dbReference>
<reference evidence="13" key="1">
    <citation type="submission" date="2016-10" db="EMBL/GenBank/DDBJ databases">
        <authorList>
            <person name="Varghese N."/>
            <person name="Submissions S."/>
        </authorList>
    </citation>
    <scope>NUCLEOTIDE SEQUENCE [LARGE SCALE GENOMIC DNA]</scope>
    <source>
        <strain evidence="13">DSM 11578</strain>
    </source>
</reference>
<dbReference type="InterPro" id="IPR004089">
    <property type="entry name" value="MCPsignal_dom"/>
</dbReference>
<name>A0A1I3WRF8_9GAMM</name>
<dbReference type="NCBIfam" id="TIGR00229">
    <property type="entry name" value="sensory_box"/>
    <property type="match status" value="2"/>
</dbReference>
<evidence type="ECO:0000256" key="1">
    <source>
        <dbReference type="ARBA" id="ARBA00004370"/>
    </source>
</evidence>
<feature type="region of interest" description="Disordered" evidence="7">
    <location>
        <begin position="1"/>
        <end position="21"/>
    </location>
</feature>
<dbReference type="PANTHER" id="PTHR43531">
    <property type="entry name" value="PROTEIN ICFG"/>
    <property type="match status" value="1"/>
</dbReference>
<dbReference type="GO" id="GO:0007165">
    <property type="term" value="P:signal transduction"/>
    <property type="evidence" value="ECO:0007669"/>
    <property type="project" value="UniProtKB-KW"/>
</dbReference>
<dbReference type="PROSITE" id="PS50113">
    <property type="entry name" value="PAC"/>
    <property type="match status" value="2"/>
</dbReference>
<evidence type="ECO:0000259" key="8">
    <source>
        <dbReference type="PROSITE" id="PS01033"/>
    </source>
</evidence>
<dbReference type="FunFam" id="1.10.287.950:FF:000001">
    <property type="entry name" value="Methyl-accepting chemotaxis sensory transducer"/>
    <property type="match status" value="1"/>
</dbReference>
<organism evidence="12 13">
    <name type="scientific">Methylophaga sulfidovorans</name>
    <dbReference type="NCBI Taxonomy" id="45496"/>
    <lineage>
        <taxon>Bacteria</taxon>
        <taxon>Pseudomonadati</taxon>
        <taxon>Pseudomonadota</taxon>
        <taxon>Gammaproteobacteria</taxon>
        <taxon>Thiotrichales</taxon>
        <taxon>Piscirickettsiaceae</taxon>
        <taxon>Methylophaga</taxon>
    </lineage>
</organism>
<dbReference type="PROSITE" id="PS50112">
    <property type="entry name" value="PAS"/>
    <property type="match status" value="2"/>
</dbReference>